<comment type="caution">
    <text evidence="1">The sequence shown here is derived from an EMBL/GenBank/DDBJ whole genome shotgun (WGS) entry which is preliminary data.</text>
</comment>
<reference evidence="1" key="1">
    <citation type="submission" date="2022-10" db="EMBL/GenBank/DDBJ databases">
        <title>Culturing micro-colonial fungi from biological soil crusts in the Mojave desert and describing Neophaeococcomyces mojavensis, and introducing the new genera and species Taxawa tesnikishii.</title>
        <authorList>
            <person name="Kurbessoian T."/>
            <person name="Stajich J.E."/>
        </authorList>
    </citation>
    <scope>NUCLEOTIDE SEQUENCE</scope>
    <source>
        <strain evidence="1">JES_112</strain>
    </source>
</reference>
<gene>
    <name evidence="1" type="ORF">H2198_005254</name>
</gene>
<sequence length="227" mass="23136">MRTTVLITLLLPATSLAHFGLNYPPWRGESLTPTNTTISQWAYPCANVQSNGTRTPWPLTGGSVEVDLHHPWTYMFINLGFGPVVTNFNVSLNPGGALVNETGNGTLCYNHVALPGPATLGLTVTDGMLATLQVVTVGQTGSALYNCADIIFTSNATLLSSDQCTNSTGVSAQAVSTATNSTGSGSSATASGSSSSSTSSSGAGVLSRPSGTFLTVAAGLLGLIAYL</sequence>
<proteinExistence type="predicted"/>
<keyword evidence="2" id="KW-1185">Reference proteome</keyword>
<protein>
    <submittedName>
        <fullName evidence="1">Uncharacterized protein</fullName>
    </submittedName>
</protein>
<evidence type="ECO:0000313" key="2">
    <source>
        <dbReference type="Proteomes" id="UP001172386"/>
    </source>
</evidence>
<organism evidence="1 2">
    <name type="scientific">Neophaeococcomyces mojaviensis</name>
    <dbReference type="NCBI Taxonomy" id="3383035"/>
    <lineage>
        <taxon>Eukaryota</taxon>
        <taxon>Fungi</taxon>
        <taxon>Dikarya</taxon>
        <taxon>Ascomycota</taxon>
        <taxon>Pezizomycotina</taxon>
        <taxon>Eurotiomycetes</taxon>
        <taxon>Chaetothyriomycetidae</taxon>
        <taxon>Chaetothyriales</taxon>
        <taxon>Chaetothyriales incertae sedis</taxon>
        <taxon>Neophaeococcomyces</taxon>
    </lineage>
</organism>
<accession>A0ACC3A6P0</accession>
<dbReference type="EMBL" id="JAPDRQ010000085">
    <property type="protein sequence ID" value="KAJ9656001.1"/>
    <property type="molecule type" value="Genomic_DNA"/>
</dbReference>
<dbReference type="Proteomes" id="UP001172386">
    <property type="component" value="Unassembled WGS sequence"/>
</dbReference>
<name>A0ACC3A6P0_9EURO</name>
<evidence type="ECO:0000313" key="1">
    <source>
        <dbReference type="EMBL" id="KAJ9656001.1"/>
    </source>
</evidence>